<evidence type="ECO:0000256" key="1">
    <source>
        <dbReference type="ARBA" id="ARBA00023125"/>
    </source>
</evidence>
<protein>
    <submittedName>
        <fullName evidence="3">Transcriptional regulator, MerR family</fullName>
    </submittedName>
</protein>
<dbReference type="AlphaFoldDB" id="S3J9D7"/>
<dbReference type="PANTHER" id="PTHR30204:SF90">
    <property type="entry name" value="HTH-TYPE TRANSCRIPTIONAL ACTIVATOR MTA"/>
    <property type="match status" value="1"/>
</dbReference>
<dbReference type="PATRIC" id="fig|566551.4.peg.2278"/>
<comment type="caution">
    <text evidence="3">The sequence shown here is derived from an EMBL/GenBank/DDBJ whole genome shotgun (WGS) entry which is preliminary data.</text>
</comment>
<dbReference type="PROSITE" id="PS00552">
    <property type="entry name" value="HTH_MERR_1"/>
    <property type="match status" value="1"/>
</dbReference>
<evidence type="ECO:0000313" key="3">
    <source>
        <dbReference type="EMBL" id="EPF16732.1"/>
    </source>
</evidence>
<dbReference type="Proteomes" id="UP000014585">
    <property type="component" value="Unassembled WGS sequence"/>
</dbReference>
<dbReference type="HOGENOM" id="CLU_060077_0_1_6"/>
<dbReference type="Gene3D" id="1.10.1660.10">
    <property type="match status" value="1"/>
</dbReference>
<keyword evidence="1" id="KW-0238">DNA-binding</keyword>
<dbReference type="InterPro" id="IPR009061">
    <property type="entry name" value="DNA-bd_dom_put_sf"/>
</dbReference>
<evidence type="ECO:0000313" key="4">
    <source>
        <dbReference type="Proteomes" id="UP000014585"/>
    </source>
</evidence>
<dbReference type="SUPFAM" id="SSF46955">
    <property type="entry name" value="Putative DNA-binding domain"/>
    <property type="match status" value="1"/>
</dbReference>
<evidence type="ECO:0000259" key="2">
    <source>
        <dbReference type="PROSITE" id="PS50937"/>
    </source>
</evidence>
<gene>
    <name evidence="3" type="ORF">HMPREF0201_02480</name>
</gene>
<dbReference type="GO" id="GO:0003700">
    <property type="term" value="F:DNA-binding transcription factor activity"/>
    <property type="evidence" value="ECO:0007669"/>
    <property type="project" value="InterPro"/>
</dbReference>
<proteinExistence type="predicted"/>
<dbReference type="Pfam" id="PF07739">
    <property type="entry name" value="TipAS"/>
    <property type="match status" value="2"/>
</dbReference>
<feature type="domain" description="HTH merR-type" evidence="2">
    <location>
        <begin position="2"/>
        <end position="71"/>
    </location>
</feature>
<dbReference type="InterPro" id="IPR000551">
    <property type="entry name" value="MerR-type_HTH_dom"/>
</dbReference>
<organism evidence="3 4">
    <name type="scientific">Cedecea davisae DSM 4568</name>
    <dbReference type="NCBI Taxonomy" id="566551"/>
    <lineage>
        <taxon>Bacteria</taxon>
        <taxon>Pseudomonadati</taxon>
        <taxon>Pseudomonadota</taxon>
        <taxon>Gammaproteobacteria</taxon>
        <taxon>Enterobacterales</taxon>
        <taxon>Enterobacteriaceae</taxon>
        <taxon>Cedecea</taxon>
    </lineage>
</organism>
<dbReference type="EMBL" id="ATDT01000021">
    <property type="protein sequence ID" value="EPF16732.1"/>
    <property type="molecule type" value="Genomic_DNA"/>
</dbReference>
<dbReference type="SMART" id="SM00422">
    <property type="entry name" value="HTH_MERR"/>
    <property type="match status" value="1"/>
</dbReference>
<dbReference type="PRINTS" id="PR00040">
    <property type="entry name" value="HTHMERR"/>
</dbReference>
<dbReference type="STRING" id="566551.HMPREF0201_02480"/>
<dbReference type="GO" id="GO:0003677">
    <property type="term" value="F:DNA binding"/>
    <property type="evidence" value="ECO:0007669"/>
    <property type="project" value="UniProtKB-KW"/>
</dbReference>
<reference evidence="3 4" key="1">
    <citation type="submission" date="2013-04" db="EMBL/GenBank/DDBJ databases">
        <authorList>
            <person name="Weinstock G."/>
            <person name="Sodergren E."/>
            <person name="Lobos E.A."/>
            <person name="Fulton L."/>
            <person name="Fulton R."/>
            <person name="Courtney L."/>
            <person name="Fronick C."/>
            <person name="O'Laughlin M."/>
            <person name="Godfrey J."/>
            <person name="Wilson R.M."/>
            <person name="Miner T."/>
            <person name="Farmer C."/>
            <person name="Delehaunty K."/>
            <person name="Cordes M."/>
            <person name="Minx P."/>
            <person name="Tomlinson C."/>
            <person name="Chen J."/>
            <person name="Wollam A."/>
            <person name="Pepin K.H."/>
            <person name="Palsikar V.B."/>
            <person name="Zhang X."/>
            <person name="Suruliraj S."/>
            <person name="Perna N.T."/>
            <person name="Plunkett G."/>
            <person name="Warren W."/>
            <person name="Mitreva M."/>
            <person name="Mardis E.R."/>
            <person name="Wilson R.K."/>
        </authorList>
    </citation>
    <scope>NUCLEOTIDE SEQUENCE [LARGE SCALE GENOMIC DNA]</scope>
    <source>
        <strain evidence="3 4">DSM 4568</strain>
    </source>
</reference>
<dbReference type="OrthoDB" id="9808480at2"/>
<dbReference type="PROSITE" id="PS50937">
    <property type="entry name" value="HTH_MERR_2"/>
    <property type="match status" value="1"/>
</dbReference>
<dbReference type="PANTHER" id="PTHR30204">
    <property type="entry name" value="REDOX-CYCLING DRUG-SENSING TRANSCRIPTIONAL ACTIVATOR SOXR"/>
    <property type="match status" value="1"/>
</dbReference>
<sequence length="364" mass="41201">MLFKVGELAKRAGITVRTLHHYEAMGLLLPSARTPAGYRLYNRQDITRLHHIQALNRMGMSLSEVRDCLESQAVSLNQIIDSQISMLDGQLAEITTLRQRLVSLRETLSRGADPDLGEWLTTLELMTMYDRYFSKEELGRLPFAQPDSGRDEEWKQVVAEVAALRQQNVPPEDKRAQQLAARWMEMLVRDTAGEPDFLVRLNAMHQVEPEMSKQTGITAEMTGYVTRAFGQSKLDIYRRYLDDEEFAFTSRHYFDRMQEWPPLVAAVCQAKEQGGAPSSDEAQRLARRWLELFQSFAGTSPQTQMKFRAAMAQEPELARGTWMTPELLAWLQQAVGIMFQAAGLRSQQGSEPAATGGGREGKAK</sequence>
<dbReference type="Pfam" id="PF13411">
    <property type="entry name" value="MerR_1"/>
    <property type="match status" value="1"/>
</dbReference>
<name>S3J9D7_9ENTR</name>
<accession>S3J9D7</accession>
<dbReference type="RefSeq" id="WP_016536781.1">
    <property type="nucleotide sequence ID" value="NZ_KE161030.1"/>
</dbReference>
<dbReference type="InterPro" id="IPR012925">
    <property type="entry name" value="TipAS_dom"/>
</dbReference>
<dbReference type="InterPro" id="IPR047057">
    <property type="entry name" value="MerR_fam"/>
</dbReference>